<dbReference type="Proteomes" id="UP000663891">
    <property type="component" value="Unassembled WGS sequence"/>
</dbReference>
<evidence type="ECO:0000313" key="2">
    <source>
        <dbReference type="EMBL" id="CAF0796202.1"/>
    </source>
</evidence>
<sequence length="581" mass="68997">MISILEIFPTEILFEIFDYLTTYDIFYSLNNLNKQINDIIQLYPLNLNFQQISRSKFDFICRYIKPEQVISISFSDEIMPNQVELFKQYFPNFQYKFISLKKFIFNNTSTILSHLPICLTSLSIKTYLKTKQTDYLIMHTLNQQSQYLTYLKVDGSYVFRSINTSFPLLTHLIIDYCTITDFHRILHCLQSPIIYLKLSLYKEENLTLINFQSLSKSLLQLSLLFSQEILMSFQSIKQSIEQLDKLISLTIQATGTLDLMNGQLWEEYLIEKQIKIFNFKFTLAHHINCQEDKQSLLQTFRSLFWLKKKNWYVACEKGNFKSSRPILYSIPYFQPSFIFYPSNNFLSDTIIEKEIHSNHIFNLILTFYKTITIPTTPFTNVYSLTLFTTTLPSIEILLAIVNLEQIQELDVSLIKNLSIVNFQILIASMKKLKSIKMQYNPFFCPPLHIDSYIFIRNDREIFVIDENNLDRFCYLFYFIKYLEITVKSKEIILQLLKRLHYLEIVKIYCYQDYLINIKYNWFQENIPRLNTNYFTYRTTSSCLLLSIGDRKIMNAKTIPETIDDDSVKPGCYKIRSHCVLQ</sequence>
<feature type="domain" description="F-box" evidence="1">
    <location>
        <begin position="2"/>
        <end position="52"/>
    </location>
</feature>
<evidence type="ECO:0000259" key="1">
    <source>
        <dbReference type="PROSITE" id="PS50181"/>
    </source>
</evidence>
<dbReference type="InterPro" id="IPR001810">
    <property type="entry name" value="F-box_dom"/>
</dbReference>
<accession>A0A813SK06</accession>
<dbReference type="PROSITE" id="PS50181">
    <property type="entry name" value="FBOX"/>
    <property type="match status" value="1"/>
</dbReference>
<proteinExistence type="predicted"/>
<name>A0A813SK06_9BILA</name>
<organism evidence="2 3">
    <name type="scientific">Adineta steineri</name>
    <dbReference type="NCBI Taxonomy" id="433720"/>
    <lineage>
        <taxon>Eukaryota</taxon>
        <taxon>Metazoa</taxon>
        <taxon>Spiralia</taxon>
        <taxon>Gnathifera</taxon>
        <taxon>Rotifera</taxon>
        <taxon>Eurotatoria</taxon>
        <taxon>Bdelloidea</taxon>
        <taxon>Adinetida</taxon>
        <taxon>Adinetidae</taxon>
        <taxon>Adineta</taxon>
    </lineage>
</organism>
<evidence type="ECO:0000313" key="3">
    <source>
        <dbReference type="Proteomes" id="UP000663891"/>
    </source>
</evidence>
<comment type="caution">
    <text evidence="2">The sequence shown here is derived from an EMBL/GenBank/DDBJ whole genome shotgun (WGS) entry which is preliminary data.</text>
</comment>
<protein>
    <recommendedName>
        <fullName evidence="1">F-box domain-containing protein</fullName>
    </recommendedName>
</protein>
<dbReference type="EMBL" id="CAJNON010000020">
    <property type="protein sequence ID" value="CAF0796202.1"/>
    <property type="molecule type" value="Genomic_DNA"/>
</dbReference>
<gene>
    <name evidence="2" type="ORF">VCS650_LOCUS3764</name>
</gene>
<dbReference type="AlphaFoldDB" id="A0A813SK06"/>
<reference evidence="2" key="1">
    <citation type="submission" date="2021-02" db="EMBL/GenBank/DDBJ databases">
        <authorList>
            <person name="Nowell W R."/>
        </authorList>
    </citation>
    <scope>NUCLEOTIDE SEQUENCE</scope>
</reference>
<dbReference type="OrthoDB" id="9999691at2759"/>